<feature type="region of interest" description="Disordered" evidence="7">
    <location>
        <begin position="197"/>
        <end position="216"/>
    </location>
</feature>
<keyword evidence="4" id="KW-0969">Cilium</keyword>
<dbReference type="PANTHER" id="PTHR45973">
    <property type="entry name" value="PROTEIN PHOSPHATASE 1 REGULATORY SUBUNIT SDS22-RELATED"/>
    <property type="match status" value="1"/>
</dbReference>
<sequence>MDDEDSDLSMIDCGIKSIKDLNLRYNLKSINLHSNQITKIENLTYLQHLVNLDLSSNKISKINGLHGLVSLRNLNLSCNQIQTIENLDGLKKLQLLNLSYNKIQSIIGLNDLWGSDYSLETLLLNSNYILSLEEISYYLSGLNYLKHLSLNYNKFSLDHRPFLFKNLKHLISLDGRDRQNKTVNYKNMKKKSKIIDFSDSKTPKTEDEDEQLDNSLGPRLDQIEDKIHKLLYIREKIKNTNDSADVDLVKPVSILKTRQINSKVDQSTSTIDSSFADTSHLNDLIKTLNSEIENYKSQNDKNILLISDMSRKLEDLNRINSQKESDISTERNKNTELCTKIKELETKIKIMESEYKEKMSKKESKLKQSFKSEIIVINEKLECTLGQKNEKINQLEEKYKNLEDEFRQALIIESTRFNDLFKKYETNSEELNRLKIESKQYDGEKSRDKSLINELNDLIREQKTRIQILSKARQETAEDVQKRSEKLNEAVADLAKLKSQNDLVKKEKSNLEIALKKVSSELDSIRSERSQWSTKLNDQKNFYLSEINRLDSENKNLKSELDFQANNLNKESDNCKIKAKIIEDQTETIKKLKQGLFERDEMLKTAREESLHSQKQLEKQLNEEMDLCNELQLKLEKSNEKKEALREEVENMRLNLAENKRIYDELAEKWKQKSDLINELDVKVRKMRENFELKEKQLNENVLKLKEENENLTVRLRKVDDTFRQQYDTEKKEHLIQLEKCKAENKDLINKYEARIRELEDEMRQILIDCENKKKFYDDKINSFTQVFSKFQSDLKNNS</sequence>
<dbReference type="PROSITE" id="PS51450">
    <property type="entry name" value="LRR"/>
    <property type="match status" value="5"/>
</dbReference>
<evidence type="ECO:0000256" key="7">
    <source>
        <dbReference type="SAM" id="MobiDB-lite"/>
    </source>
</evidence>
<evidence type="ECO:0008006" key="10">
    <source>
        <dbReference type="Google" id="ProtNLM"/>
    </source>
</evidence>
<dbReference type="SUPFAM" id="SSF52058">
    <property type="entry name" value="L domain-like"/>
    <property type="match status" value="1"/>
</dbReference>
<evidence type="ECO:0000256" key="2">
    <source>
        <dbReference type="ARBA" id="ARBA00022614"/>
    </source>
</evidence>
<dbReference type="InterPro" id="IPR032675">
    <property type="entry name" value="LRR_dom_sf"/>
</dbReference>
<evidence type="ECO:0000313" key="8">
    <source>
        <dbReference type="EMBL" id="CAF0906318.1"/>
    </source>
</evidence>
<keyword evidence="3" id="KW-0677">Repeat</keyword>
<accession>A0A813ZZ70</accession>
<evidence type="ECO:0000256" key="3">
    <source>
        <dbReference type="ARBA" id="ARBA00022737"/>
    </source>
</evidence>
<dbReference type="InterPro" id="IPR050576">
    <property type="entry name" value="Cilia_flagella_integrity"/>
</dbReference>
<protein>
    <recommendedName>
        <fullName evidence="10">LRRCC1</fullName>
    </recommendedName>
</protein>
<evidence type="ECO:0000256" key="4">
    <source>
        <dbReference type="ARBA" id="ARBA00023069"/>
    </source>
</evidence>
<dbReference type="PANTHER" id="PTHR45973:SF9">
    <property type="entry name" value="LEUCINE-RICH REPEAT-CONTAINING PROTEIN 46"/>
    <property type="match status" value="1"/>
</dbReference>
<dbReference type="SMART" id="SM00369">
    <property type="entry name" value="LRR_TYP"/>
    <property type="match status" value="3"/>
</dbReference>
<keyword evidence="5" id="KW-0966">Cell projection</keyword>
<evidence type="ECO:0000313" key="9">
    <source>
        <dbReference type="Proteomes" id="UP000663879"/>
    </source>
</evidence>
<dbReference type="Gene3D" id="3.80.10.10">
    <property type="entry name" value="Ribonuclease Inhibitor"/>
    <property type="match status" value="2"/>
</dbReference>
<dbReference type="OrthoDB" id="7451790at2759"/>
<comment type="caution">
    <text evidence="8">The sequence shown here is derived from an EMBL/GenBank/DDBJ whole genome shotgun (WGS) entry which is preliminary data.</text>
</comment>
<organism evidence="8 9">
    <name type="scientific">Brachionus calyciflorus</name>
    <dbReference type="NCBI Taxonomy" id="104777"/>
    <lineage>
        <taxon>Eukaryota</taxon>
        <taxon>Metazoa</taxon>
        <taxon>Spiralia</taxon>
        <taxon>Gnathifera</taxon>
        <taxon>Rotifera</taxon>
        <taxon>Eurotatoria</taxon>
        <taxon>Monogononta</taxon>
        <taxon>Pseudotrocha</taxon>
        <taxon>Ploima</taxon>
        <taxon>Brachionidae</taxon>
        <taxon>Brachionus</taxon>
    </lineage>
</organism>
<evidence type="ECO:0000256" key="1">
    <source>
        <dbReference type="ARBA" id="ARBA00004138"/>
    </source>
</evidence>
<dbReference type="Pfam" id="PF13855">
    <property type="entry name" value="LRR_8"/>
    <property type="match status" value="1"/>
</dbReference>
<reference evidence="8" key="1">
    <citation type="submission" date="2021-02" db="EMBL/GenBank/DDBJ databases">
        <authorList>
            <person name="Nowell W R."/>
        </authorList>
    </citation>
    <scope>NUCLEOTIDE SEQUENCE</scope>
    <source>
        <strain evidence="8">Ploen Becks lab</strain>
    </source>
</reference>
<gene>
    <name evidence="8" type="ORF">OXX778_LOCUS11664</name>
</gene>
<feature type="coiled-coil region" evidence="6">
    <location>
        <begin position="452"/>
        <end position="769"/>
    </location>
</feature>
<keyword evidence="6" id="KW-0175">Coiled coil</keyword>
<dbReference type="SMART" id="SM00365">
    <property type="entry name" value="LRR_SD22"/>
    <property type="match status" value="4"/>
</dbReference>
<keyword evidence="9" id="KW-1185">Reference proteome</keyword>
<dbReference type="InterPro" id="IPR001611">
    <property type="entry name" value="Leu-rich_rpt"/>
</dbReference>
<evidence type="ECO:0000256" key="5">
    <source>
        <dbReference type="ARBA" id="ARBA00023273"/>
    </source>
</evidence>
<dbReference type="EMBL" id="CAJNOC010002003">
    <property type="protein sequence ID" value="CAF0906318.1"/>
    <property type="molecule type" value="Genomic_DNA"/>
</dbReference>
<feature type="coiled-coil region" evidence="6">
    <location>
        <begin position="278"/>
        <end position="412"/>
    </location>
</feature>
<evidence type="ECO:0000256" key="6">
    <source>
        <dbReference type="SAM" id="Coils"/>
    </source>
</evidence>
<proteinExistence type="predicted"/>
<dbReference type="InterPro" id="IPR003591">
    <property type="entry name" value="Leu-rich_rpt_typical-subtyp"/>
</dbReference>
<keyword evidence="2" id="KW-0433">Leucine-rich repeat</keyword>
<name>A0A813ZZ70_9BILA</name>
<dbReference type="Proteomes" id="UP000663879">
    <property type="component" value="Unassembled WGS sequence"/>
</dbReference>
<dbReference type="AlphaFoldDB" id="A0A813ZZ70"/>
<comment type="subcellular location">
    <subcellularLocation>
        <location evidence="1">Cell projection</location>
        <location evidence="1">Cilium</location>
    </subcellularLocation>
</comment>